<sequence>MGIKGILNASSKQKVSIVEVYFSSFGCNFVTMKLICVVTVLLLVQCCKALKTCDNAADCDAPAYKTDVCTDNKCQCATEWTLAGTVCNPPVPVVSRLQPNQDLYLKESYTLSCDTPVTGGGLTFSWLNGAKDLHKDSKSYVISSAQESDNGAYTCKITAAGGSSQSVSLLLNFKEPGRECTDNTKCKGTDLTGYTGQCVSGHCACANGYVQKLDKCTKSGTASITASLFVLLTATLTQLRILN</sequence>
<dbReference type="PANTHER" id="PTHR11481:SF60">
    <property type="entry name" value="IG-LIKE DOMAIN-CONTAINING PROTEIN"/>
    <property type="match status" value="1"/>
</dbReference>
<organism evidence="5 6">
    <name type="scientific">Lymnaea stagnalis</name>
    <name type="common">Great pond snail</name>
    <name type="synonym">Helix stagnalis</name>
    <dbReference type="NCBI Taxonomy" id="6523"/>
    <lineage>
        <taxon>Eukaryota</taxon>
        <taxon>Metazoa</taxon>
        <taxon>Spiralia</taxon>
        <taxon>Lophotrochozoa</taxon>
        <taxon>Mollusca</taxon>
        <taxon>Gastropoda</taxon>
        <taxon>Heterobranchia</taxon>
        <taxon>Euthyneura</taxon>
        <taxon>Panpulmonata</taxon>
        <taxon>Hygrophila</taxon>
        <taxon>Lymnaeoidea</taxon>
        <taxon>Lymnaeidae</taxon>
        <taxon>Lymnaea</taxon>
    </lineage>
</organism>
<evidence type="ECO:0000313" key="5">
    <source>
        <dbReference type="EMBL" id="CAL1531547.1"/>
    </source>
</evidence>
<dbReference type="InterPro" id="IPR013783">
    <property type="entry name" value="Ig-like_fold"/>
</dbReference>
<dbReference type="Proteomes" id="UP001497497">
    <property type="component" value="Unassembled WGS sequence"/>
</dbReference>
<dbReference type="Pfam" id="PF13895">
    <property type="entry name" value="Ig_2"/>
    <property type="match status" value="1"/>
</dbReference>
<evidence type="ECO:0000259" key="4">
    <source>
        <dbReference type="PROSITE" id="PS50835"/>
    </source>
</evidence>
<keyword evidence="1" id="KW-0732">Signal</keyword>
<dbReference type="PANTHER" id="PTHR11481">
    <property type="entry name" value="IMMUNOGLOBULIN FC RECEPTOR"/>
    <property type="match status" value="1"/>
</dbReference>
<dbReference type="SUPFAM" id="SSF48726">
    <property type="entry name" value="Immunoglobulin"/>
    <property type="match status" value="1"/>
</dbReference>
<dbReference type="InterPro" id="IPR036179">
    <property type="entry name" value="Ig-like_dom_sf"/>
</dbReference>
<keyword evidence="6" id="KW-1185">Reference proteome</keyword>
<feature type="domain" description="Ig-like" evidence="4">
    <location>
        <begin position="92"/>
        <end position="168"/>
    </location>
</feature>
<accession>A0AAV2HCM1</accession>
<evidence type="ECO:0000256" key="1">
    <source>
        <dbReference type="ARBA" id="ARBA00022729"/>
    </source>
</evidence>
<feature type="transmembrane region" description="Helical" evidence="3">
    <location>
        <begin position="20"/>
        <end position="44"/>
    </location>
</feature>
<keyword evidence="3" id="KW-0472">Membrane</keyword>
<protein>
    <recommendedName>
        <fullName evidence="4">Ig-like domain-containing protein</fullName>
    </recommendedName>
</protein>
<evidence type="ECO:0000313" key="6">
    <source>
        <dbReference type="Proteomes" id="UP001497497"/>
    </source>
</evidence>
<proteinExistence type="predicted"/>
<dbReference type="GO" id="GO:0004888">
    <property type="term" value="F:transmembrane signaling receptor activity"/>
    <property type="evidence" value="ECO:0007669"/>
    <property type="project" value="TreeGrafter"/>
</dbReference>
<keyword evidence="3" id="KW-1133">Transmembrane helix</keyword>
<evidence type="ECO:0000256" key="2">
    <source>
        <dbReference type="ARBA" id="ARBA00023157"/>
    </source>
</evidence>
<dbReference type="GO" id="GO:0007166">
    <property type="term" value="P:cell surface receptor signaling pathway"/>
    <property type="evidence" value="ECO:0007669"/>
    <property type="project" value="TreeGrafter"/>
</dbReference>
<dbReference type="InterPro" id="IPR050488">
    <property type="entry name" value="Ig_Fc_receptor"/>
</dbReference>
<gene>
    <name evidence="5" type="ORF">GSLYS_00005642001</name>
</gene>
<comment type="caution">
    <text evidence="5">The sequence shown here is derived from an EMBL/GenBank/DDBJ whole genome shotgun (WGS) entry which is preliminary data.</text>
</comment>
<dbReference type="SMART" id="SM00409">
    <property type="entry name" value="IG"/>
    <property type="match status" value="1"/>
</dbReference>
<keyword evidence="3" id="KW-0812">Transmembrane</keyword>
<reference evidence="5 6" key="1">
    <citation type="submission" date="2024-04" db="EMBL/GenBank/DDBJ databases">
        <authorList>
            <consortium name="Genoscope - CEA"/>
            <person name="William W."/>
        </authorList>
    </citation>
    <scope>NUCLEOTIDE SEQUENCE [LARGE SCALE GENOMIC DNA]</scope>
</reference>
<name>A0AAV2HCM1_LYMST</name>
<keyword evidence="2" id="KW-1015">Disulfide bond</keyword>
<dbReference type="GO" id="GO:0006955">
    <property type="term" value="P:immune response"/>
    <property type="evidence" value="ECO:0007669"/>
    <property type="project" value="TreeGrafter"/>
</dbReference>
<dbReference type="PROSITE" id="PS50835">
    <property type="entry name" value="IG_LIKE"/>
    <property type="match status" value="1"/>
</dbReference>
<dbReference type="Gene3D" id="2.60.40.10">
    <property type="entry name" value="Immunoglobulins"/>
    <property type="match status" value="1"/>
</dbReference>
<dbReference type="EMBL" id="CAXITT010000092">
    <property type="protein sequence ID" value="CAL1531547.1"/>
    <property type="molecule type" value="Genomic_DNA"/>
</dbReference>
<evidence type="ECO:0000256" key="3">
    <source>
        <dbReference type="SAM" id="Phobius"/>
    </source>
</evidence>
<dbReference type="InterPro" id="IPR003599">
    <property type="entry name" value="Ig_sub"/>
</dbReference>
<dbReference type="AlphaFoldDB" id="A0AAV2HCM1"/>
<dbReference type="InterPro" id="IPR007110">
    <property type="entry name" value="Ig-like_dom"/>
</dbReference>
<dbReference type="GO" id="GO:0009897">
    <property type="term" value="C:external side of plasma membrane"/>
    <property type="evidence" value="ECO:0007669"/>
    <property type="project" value="TreeGrafter"/>
</dbReference>